<dbReference type="OrthoDB" id="661896at2"/>
<keyword evidence="3" id="KW-1185">Reference proteome</keyword>
<reference evidence="2 3" key="1">
    <citation type="submission" date="2019-03" db="EMBL/GenBank/DDBJ databases">
        <title>Genomic Encyclopedia of Archaeal and Bacterial Type Strains, Phase II (KMG-II): from individual species to whole genera.</title>
        <authorList>
            <person name="Goeker M."/>
        </authorList>
    </citation>
    <scope>NUCLEOTIDE SEQUENCE [LARGE SCALE GENOMIC DNA]</scope>
    <source>
        <strain evidence="2 3">DSM 28323</strain>
    </source>
</reference>
<gene>
    <name evidence="2" type="ORF">BC659_1260</name>
</gene>
<dbReference type="RefSeq" id="WP_133473781.1">
    <property type="nucleotide sequence ID" value="NZ_SNWP01000010.1"/>
</dbReference>
<dbReference type="Proteomes" id="UP000295741">
    <property type="component" value="Unassembled WGS sequence"/>
</dbReference>
<evidence type="ECO:0000313" key="3">
    <source>
        <dbReference type="Proteomes" id="UP000295741"/>
    </source>
</evidence>
<feature type="signal peptide" evidence="1">
    <location>
        <begin position="1"/>
        <end position="18"/>
    </location>
</feature>
<keyword evidence="1" id="KW-0732">Signal</keyword>
<proteinExistence type="predicted"/>
<evidence type="ECO:0000256" key="1">
    <source>
        <dbReference type="SAM" id="SignalP"/>
    </source>
</evidence>
<accession>A0A4R6J2M6</accession>
<evidence type="ECO:0008006" key="4">
    <source>
        <dbReference type="Google" id="ProtNLM"/>
    </source>
</evidence>
<name>A0A4R6J2M6_9BACT</name>
<organism evidence="2 3">
    <name type="scientific">Sediminibacterium goheungense</name>
    <dbReference type="NCBI Taxonomy" id="1086393"/>
    <lineage>
        <taxon>Bacteria</taxon>
        <taxon>Pseudomonadati</taxon>
        <taxon>Bacteroidota</taxon>
        <taxon>Chitinophagia</taxon>
        <taxon>Chitinophagales</taxon>
        <taxon>Chitinophagaceae</taxon>
        <taxon>Sediminibacterium</taxon>
    </lineage>
</organism>
<protein>
    <recommendedName>
        <fullName evidence="4">GLPGLI family protein</fullName>
    </recommendedName>
</protein>
<comment type="caution">
    <text evidence="2">The sequence shown here is derived from an EMBL/GenBank/DDBJ whole genome shotgun (WGS) entry which is preliminary data.</text>
</comment>
<feature type="chain" id="PRO_5020185253" description="GLPGLI family protein" evidence="1">
    <location>
        <begin position="19"/>
        <end position="227"/>
    </location>
</feature>
<sequence>MKKLSFLLLISLPIISVAQTEVPISIFMKDANGRLLNDFSNSYKQEGSPFLLKEFCNANIVSTRGKSYTNIPANINLETSELIFKSPENQMLAVNIPVSRVTFYDCETGGKRVFMSGFSPVDRLTERSFYQLLDSGSVLLLKSYQSNYAESKGYSESIPTRVYEQTTAYYAFLPSKGLIKMPRSISDIPALLESDKKEKLNSFIRSNQLKPRNEADMVKLFSYYNSL</sequence>
<dbReference type="AlphaFoldDB" id="A0A4R6J2M6"/>
<dbReference type="EMBL" id="SNWP01000010">
    <property type="protein sequence ID" value="TDO29177.1"/>
    <property type="molecule type" value="Genomic_DNA"/>
</dbReference>
<evidence type="ECO:0000313" key="2">
    <source>
        <dbReference type="EMBL" id="TDO29177.1"/>
    </source>
</evidence>